<feature type="non-terminal residue" evidence="1">
    <location>
        <position position="1"/>
    </location>
</feature>
<gene>
    <name evidence="1" type="ORF">QBC32DRAFT_204122</name>
</gene>
<comment type="caution">
    <text evidence="1">The sequence shown here is derived from an EMBL/GenBank/DDBJ whole genome shotgun (WGS) entry which is preliminary data.</text>
</comment>
<dbReference type="Proteomes" id="UP001303222">
    <property type="component" value="Unassembled WGS sequence"/>
</dbReference>
<name>A0AAN6P1J4_9PEZI</name>
<dbReference type="EMBL" id="MU859071">
    <property type="protein sequence ID" value="KAK3955905.1"/>
    <property type="molecule type" value="Genomic_DNA"/>
</dbReference>
<sequence length="87" mass="10101">RTLARYQLVLRTRSCSYLSSHKSRQLAPATDHEAHLGDEKGNKVMKVLATCTPVISWEPIDRRSMSDLERRTQAWRGRVGKHRKHCM</sequence>
<protein>
    <submittedName>
        <fullName evidence="1">Uncharacterized protein</fullName>
    </submittedName>
</protein>
<proteinExistence type="predicted"/>
<dbReference type="AlphaFoldDB" id="A0AAN6P1J4"/>
<evidence type="ECO:0000313" key="1">
    <source>
        <dbReference type="EMBL" id="KAK3955905.1"/>
    </source>
</evidence>
<reference evidence="1" key="1">
    <citation type="journal article" date="2023" name="Mol. Phylogenet. Evol.">
        <title>Genome-scale phylogeny and comparative genomics of the fungal order Sordariales.</title>
        <authorList>
            <person name="Hensen N."/>
            <person name="Bonometti L."/>
            <person name="Westerberg I."/>
            <person name="Brannstrom I.O."/>
            <person name="Guillou S."/>
            <person name="Cros-Aarteil S."/>
            <person name="Calhoun S."/>
            <person name="Haridas S."/>
            <person name="Kuo A."/>
            <person name="Mondo S."/>
            <person name="Pangilinan J."/>
            <person name="Riley R."/>
            <person name="LaButti K."/>
            <person name="Andreopoulos B."/>
            <person name="Lipzen A."/>
            <person name="Chen C."/>
            <person name="Yan M."/>
            <person name="Daum C."/>
            <person name="Ng V."/>
            <person name="Clum A."/>
            <person name="Steindorff A."/>
            <person name="Ohm R.A."/>
            <person name="Martin F."/>
            <person name="Silar P."/>
            <person name="Natvig D.O."/>
            <person name="Lalanne C."/>
            <person name="Gautier V."/>
            <person name="Ament-Velasquez S.L."/>
            <person name="Kruys A."/>
            <person name="Hutchinson M.I."/>
            <person name="Powell A.J."/>
            <person name="Barry K."/>
            <person name="Miller A.N."/>
            <person name="Grigoriev I.V."/>
            <person name="Debuchy R."/>
            <person name="Gladieux P."/>
            <person name="Hiltunen Thoren M."/>
            <person name="Johannesson H."/>
        </authorList>
    </citation>
    <scope>NUCLEOTIDE SEQUENCE</scope>
    <source>
        <strain evidence="1">CBS 626.80</strain>
    </source>
</reference>
<reference evidence="1" key="2">
    <citation type="submission" date="2023-06" db="EMBL/GenBank/DDBJ databases">
        <authorList>
            <consortium name="Lawrence Berkeley National Laboratory"/>
            <person name="Mondo S.J."/>
            <person name="Hensen N."/>
            <person name="Bonometti L."/>
            <person name="Westerberg I."/>
            <person name="Brannstrom I.O."/>
            <person name="Guillou S."/>
            <person name="Cros-Aarteil S."/>
            <person name="Calhoun S."/>
            <person name="Haridas S."/>
            <person name="Kuo A."/>
            <person name="Pangilinan J."/>
            <person name="Riley R."/>
            <person name="Labutti K."/>
            <person name="Andreopoulos B."/>
            <person name="Lipzen A."/>
            <person name="Chen C."/>
            <person name="Yanf M."/>
            <person name="Daum C."/>
            <person name="Ng V."/>
            <person name="Clum A."/>
            <person name="Steindorff A."/>
            <person name="Ohm R."/>
            <person name="Martin F."/>
            <person name="Silar P."/>
            <person name="Natvig D."/>
            <person name="Lalanne C."/>
            <person name="Gautier V."/>
            <person name="Ament-Velasquez S.L."/>
            <person name="Kruys A."/>
            <person name="Hutchinson M.I."/>
            <person name="Powell A.J."/>
            <person name="Barry K."/>
            <person name="Miller A.N."/>
            <person name="Grigoriev I.V."/>
            <person name="Debuchy R."/>
            <person name="Gladieux P."/>
            <person name="Thoren M.H."/>
            <person name="Johannesson H."/>
        </authorList>
    </citation>
    <scope>NUCLEOTIDE SEQUENCE</scope>
    <source>
        <strain evidence="1">CBS 626.80</strain>
    </source>
</reference>
<keyword evidence="2" id="KW-1185">Reference proteome</keyword>
<accession>A0AAN6P1J4</accession>
<organism evidence="1 2">
    <name type="scientific">Pseudoneurospora amorphoporcata</name>
    <dbReference type="NCBI Taxonomy" id="241081"/>
    <lineage>
        <taxon>Eukaryota</taxon>
        <taxon>Fungi</taxon>
        <taxon>Dikarya</taxon>
        <taxon>Ascomycota</taxon>
        <taxon>Pezizomycotina</taxon>
        <taxon>Sordariomycetes</taxon>
        <taxon>Sordariomycetidae</taxon>
        <taxon>Sordariales</taxon>
        <taxon>Sordariaceae</taxon>
        <taxon>Pseudoneurospora</taxon>
    </lineage>
</organism>
<evidence type="ECO:0000313" key="2">
    <source>
        <dbReference type="Proteomes" id="UP001303222"/>
    </source>
</evidence>